<feature type="region of interest" description="Disordered" evidence="1">
    <location>
        <begin position="184"/>
        <end position="203"/>
    </location>
</feature>
<keyword evidence="2" id="KW-0251">Elongation factor</keyword>
<dbReference type="EMBL" id="JBHRUH010000031">
    <property type="protein sequence ID" value="MFC3293906.1"/>
    <property type="molecule type" value="Genomic_DNA"/>
</dbReference>
<reference evidence="3" key="1">
    <citation type="journal article" date="2019" name="Int. J. Syst. Evol. Microbiol.">
        <title>The Global Catalogue of Microorganisms (GCM) 10K type strain sequencing project: providing services to taxonomists for standard genome sequencing and annotation.</title>
        <authorList>
            <consortium name="The Broad Institute Genomics Platform"/>
            <consortium name="The Broad Institute Genome Sequencing Center for Infectious Disease"/>
            <person name="Wu L."/>
            <person name="Ma J."/>
        </authorList>
    </citation>
    <scope>NUCLEOTIDE SEQUENCE [LARGE SCALE GENOMIC DNA]</scope>
    <source>
        <strain evidence="3">KCTC 12847</strain>
    </source>
</reference>
<dbReference type="GO" id="GO:0003746">
    <property type="term" value="F:translation elongation factor activity"/>
    <property type="evidence" value="ECO:0007669"/>
    <property type="project" value="UniProtKB-KW"/>
</dbReference>
<dbReference type="Proteomes" id="UP001595640">
    <property type="component" value="Unassembled WGS sequence"/>
</dbReference>
<accession>A0ABV7M5P5</accession>
<comment type="caution">
    <text evidence="2">The sequence shown here is derived from an EMBL/GenBank/DDBJ whole genome shotgun (WGS) entry which is preliminary data.</text>
</comment>
<dbReference type="InterPro" id="IPR007411">
    <property type="entry name" value="EpmC"/>
</dbReference>
<name>A0ABV7M5P5_9GAMM</name>
<proteinExistence type="predicted"/>
<dbReference type="Pfam" id="PF04315">
    <property type="entry name" value="EpmC"/>
    <property type="match status" value="1"/>
</dbReference>
<gene>
    <name evidence="2" type="ORF">ACFOEI_17800</name>
</gene>
<evidence type="ECO:0000313" key="3">
    <source>
        <dbReference type="Proteomes" id="UP001595640"/>
    </source>
</evidence>
<protein>
    <submittedName>
        <fullName evidence="2">Elongation factor P hydroxylase</fullName>
    </submittedName>
</protein>
<keyword evidence="2" id="KW-0648">Protein biosynthesis</keyword>
<evidence type="ECO:0000256" key="1">
    <source>
        <dbReference type="SAM" id="MobiDB-lite"/>
    </source>
</evidence>
<dbReference type="RefSeq" id="WP_051087958.1">
    <property type="nucleotide sequence ID" value="NZ_BMXD01000001.1"/>
</dbReference>
<evidence type="ECO:0000313" key="2">
    <source>
        <dbReference type="EMBL" id="MFC3293906.1"/>
    </source>
</evidence>
<organism evidence="2 3">
    <name type="scientific">Modicisalibacter luteus</name>
    <dbReference type="NCBI Taxonomy" id="453962"/>
    <lineage>
        <taxon>Bacteria</taxon>
        <taxon>Pseudomonadati</taxon>
        <taxon>Pseudomonadota</taxon>
        <taxon>Gammaproteobacteria</taxon>
        <taxon>Oceanospirillales</taxon>
        <taxon>Halomonadaceae</taxon>
        <taxon>Modicisalibacter</taxon>
    </lineage>
</organism>
<sequence length="203" mass="22556">MNTTYLLDDVIALFDGLFADTYNTRLKLGGDEPLYVPADEFCSYHRVIFARGNFSSALHEISHWCIAGARRRGLEDYGYWYLPDGRDTEQQAAFESAEVAPQALEMLFSQACGRAFHVSVDNLGDTEVDRNAFRHRVEARALRYEGEGLPARAGAFRTALAAYYRHDASLKTAVAMGNEALTERTHTRVADTSRPGVVPKTGA</sequence>
<keyword evidence="3" id="KW-1185">Reference proteome</keyword>